<dbReference type="InterPro" id="IPR035980">
    <property type="entry name" value="Ribosomal_bS6_sf"/>
</dbReference>
<comment type="similarity">
    <text evidence="1 4">Belongs to the bacterial ribosomal protein bS6 family.</text>
</comment>
<dbReference type="GO" id="GO:0006412">
    <property type="term" value="P:translation"/>
    <property type="evidence" value="ECO:0007669"/>
    <property type="project" value="UniProtKB-UniRule"/>
</dbReference>
<dbReference type="SUPFAM" id="SSF54995">
    <property type="entry name" value="Ribosomal protein S6"/>
    <property type="match status" value="1"/>
</dbReference>
<dbReference type="Proteomes" id="UP000037267">
    <property type="component" value="Unassembled WGS sequence"/>
</dbReference>
<dbReference type="HAMAP" id="MF_00360">
    <property type="entry name" value="Ribosomal_bS6"/>
    <property type="match status" value="1"/>
</dbReference>
<evidence type="ECO:0000256" key="3">
    <source>
        <dbReference type="ARBA" id="ARBA00035294"/>
    </source>
</evidence>
<comment type="caution">
    <text evidence="5">The sequence shown here is derived from an EMBL/GenBank/DDBJ whole genome shotgun (WGS) entry which is preliminary data.</text>
</comment>
<dbReference type="GO" id="GO:0003735">
    <property type="term" value="F:structural constituent of ribosome"/>
    <property type="evidence" value="ECO:0007669"/>
    <property type="project" value="InterPro"/>
</dbReference>
<evidence type="ECO:0000313" key="6">
    <source>
        <dbReference type="Proteomes" id="UP000037267"/>
    </source>
</evidence>
<dbReference type="OrthoDB" id="9812702at2"/>
<evidence type="ECO:0000256" key="1">
    <source>
        <dbReference type="ARBA" id="ARBA00009512"/>
    </source>
</evidence>
<dbReference type="InterPro" id="IPR020814">
    <property type="entry name" value="Ribosomal_S6_plastid/chlpt"/>
</dbReference>
<evidence type="ECO:0000313" key="5">
    <source>
        <dbReference type="EMBL" id="KNF07136.1"/>
    </source>
</evidence>
<keyword evidence="6" id="KW-1185">Reference proteome</keyword>
<name>A0A0L0W6L7_GOTPU</name>
<dbReference type="Gene3D" id="3.30.70.60">
    <property type="match status" value="1"/>
</dbReference>
<dbReference type="InterPro" id="IPR014717">
    <property type="entry name" value="Transl_elong_EF1B/ribsomal_bS6"/>
</dbReference>
<dbReference type="AlphaFoldDB" id="A0A0L0W6L7"/>
<comment type="function">
    <text evidence="2 4">Binds together with bS18 to 16S ribosomal RNA.</text>
</comment>
<accession>A0A0L0W6L7</accession>
<proteinExistence type="inferred from homology"/>
<keyword evidence="4 5" id="KW-0689">Ribosomal protein</keyword>
<organism evidence="5 6">
    <name type="scientific">Gottschalkia purinilytica</name>
    <name type="common">Clostridium purinilyticum</name>
    <dbReference type="NCBI Taxonomy" id="1503"/>
    <lineage>
        <taxon>Bacteria</taxon>
        <taxon>Bacillati</taxon>
        <taxon>Bacillota</taxon>
        <taxon>Tissierellia</taxon>
        <taxon>Tissierellales</taxon>
        <taxon>Gottschalkiaceae</taxon>
        <taxon>Gottschalkia</taxon>
    </lineage>
</organism>
<dbReference type="PATRIC" id="fig|1503.3.peg.1390"/>
<dbReference type="CDD" id="cd00473">
    <property type="entry name" value="bS6"/>
    <property type="match status" value="1"/>
</dbReference>
<keyword evidence="4" id="KW-0694">RNA-binding</keyword>
<dbReference type="PANTHER" id="PTHR21011:SF1">
    <property type="entry name" value="SMALL RIBOSOMAL SUBUNIT PROTEIN BS6M"/>
    <property type="match status" value="1"/>
</dbReference>
<dbReference type="NCBIfam" id="TIGR00166">
    <property type="entry name" value="S6"/>
    <property type="match status" value="1"/>
</dbReference>
<protein>
    <recommendedName>
        <fullName evidence="3 4">Small ribosomal subunit protein bS6</fullName>
    </recommendedName>
</protein>
<dbReference type="PANTHER" id="PTHR21011">
    <property type="entry name" value="MITOCHONDRIAL 28S RIBOSOMAL PROTEIN S6"/>
    <property type="match status" value="1"/>
</dbReference>
<dbReference type="STRING" id="1503.CLPU_23c00190"/>
<dbReference type="GO" id="GO:0070181">
    <property type="term" value="F:small ribosomal subunit rRNA binding"/>
    <property type="evidence" value="ECO:0007669"/>
    <property type="project" value="TreeGrafter"/>
</dbReference>
<keyword evidence="4" id="KW-0699">rRNA-binding</keyword>
<evidence type="ECO:0000256" key="2">
    <source>
        <dbReference type="ARBA" id="ARBA00035104"/>
    </source>
</evidence>
<dbReference type="InterPro" id="IPR000529">
    <property type="entry name" value="Ribosomal_bS6"/>
</dbReference>
<gene>
    <name evidence="4 5" type="primary">rpsF</name>
    <name evidence="5" type="ORF">CLPU_23c00190</name>
</gene>
<evidence type="ECO:0000256" key="4">
    <source>
        <dbReference type="HAMAP-Rule" id="MF_00360"/>
    </source>
</evidence>
<dbReference type="EMBL" id="LGSS01000023">
    <property type="protein sequence ID" value="KNF07136.1"/>
    <property type="molecule type" value="Genomic_DNA"/>
</dbReference>
<sequence>MKKYEGVFIFAPDMAEETRNNVIDRLKSIIEGEGSLSNIDDWGSRKLAYEIDDYKEGYYTLLKFESNGEIVKELDRICKITDGVIRHMIVREEEK</sequence>
<dbReference type="GO" id="GO:1990904">
    <property type="term" value="C:ribonucleoprotein complex"/>
    <property type="evidence" value="ECO:0007669"/>
    <property type="project" value="UniProtKB-KW"/>
</dbReference>
<dbReference type="Pfam" id="PF01250">
    <property type="entry name" value="Ribosomal_S6"/>
    <property type="match status" value="1"/>
</dbReference>
<reference evidence="6" key="1">
    <citation type="submission" date="2015-07" db="EMBL/GenBank/DDBJ databases">
        <title>Draft genome sequence of the purine-degrading Gottschalkia purinilyticum DSM 1384 (formerly Clostridium purinilyticum).</title>
        <authorList>
            <person name="Poehlein A."/>
            <person name="Schiel-Bengelsdorf B."/>
            <person name="Bengelsdorf F.R."/>
            <person name="Daniel R."/>
            <person name="Duerre P."/>
        </authorList>
    </citation>
    <scope>NUCLEOTIDE SEQUENCE [LARGE SCALE GENOMIC DNA]</scope>
    <source>
        <strain evidence="6">DSM 1384</strain>
    </source>
</reference>
<dbReference type="RefSeq" id="WP_050378790.1">
    <property type="nucleotide sequence ID" value="NZ_LGSS01000023.1"/>
</dbReference>
<keyword evidence="4" id="KW-0687">Ribonucleoprotein</keyword>
<dbReference type="GO" id="GO:0005840">
    <property type="term" value="C:ribosome"/>
    <property type="evidence" value="ECO:0007669"/>
    <property type="project" value="UniProtKB-KW"/>
</dbReference>
<dbReference type="GO" id="GO:0005737">
    <property type="term" value="C:cytoplasm"/>
    <property type="evidence" value="ECO:0007669"/>
    <property type="project" value="UniProtKB-ARBA"/>
</dbReference>